<keyword evidence="2 6" id="KW-0489">Methyltransferase</keyword>
<dbReference type="Proteomes" id="UP000252914">
    <property type="component" value="Unassembled WGS sequence"/>
</dbReference>
<dbReference type="GO" id="GO:0032259">
    <property type="term" value="P:methylation"/>
    <property type="evidence" value="ECO:0007669"/>
    <property type="project" value="UniProtKB-KW"/>
</dbReference>
<dbReference type="EC" id="2.1.1.37" evidence="1"/>
<accession>A0A367F0V3</accession>
<dbReference type="GO" id="GO:0009307">
    <property type="term" value="P:DNA restriction-modification system"/>
    <property type="evidence" value="ECO:0007669"/>
    <property type="project" value="UniProtKB-KW"/>
</dbReference>
<evidence type="ECO:0000256" key="5">
    <source>
        <dbReference type="ARBA" id="ARBA00022747"/>
    </source>
</evidence>
<proteinExistence type="inferred from homology"/>
<evidence type="ECO:0000256" key="2">
    <source>
        <dbReference type="ARBA" id="ARBA00022603"/>
    </source>
</evidence>
<dbReference type="PANTHER" id="PTHR10629">
    <property type="entry name" value="CYTOSINE-SPECIFIC METHYLTRANSFERASE"/>
    <property type="match status" value="1"/>
</dbReference>
<dbReference type="Gene3D" id="3.40.50.150">
    <property type="entry name" value="Vaccinia Virus protein VP39"/>
    <property type="match status" value="1"/>
</dbReference>
<evidence type="ECO:0000313" key="8">
    <source>
        <dbReference type="Proteomes" id="UP000252914"/>
    </source>
</evidence>
<evidence type="ECO:0000256" key="6">
    <source>
        <dbReference type="PROSITE-ProRule" id="PRU01016"/>
    </source>
</evidence>
<keyword evidence="8" id="KW-1185">Reference proteome</keyword>
<evidence type="ECO:0000256" key="4">
    <source>
        <dbReference type="ARBA" id="ARBA00022691"/>
    </source>
</evidence>
<dbReference type="Gene3D" id="3.90.120.10">
    <property type="entry name" value="DNA Methylase, subunit A, domain 2"/>
    <property type="match status" value="1"/>
</dbReference>
<dbReference type="AlphaFoldDB" id="A0A367F0V3"/>
<keyword evidence="3 6" id="KW-0808">Transferase</keyword>
<evidence type="ECO:0000256" key="1">
    <source>
        <dbReference type="ARBA" id="ARBA00011975"/>
    </source>
</evidence>
<dbReference type="InterPro" id="IPR029063">
    <property type="entry name" value="SAM-dependent_MTases_sf"/>
</dbReference>
<dbReference type="GO" id="GO:0003886">
    <property type="term" value="F:DNA (cytosine-5-)-methyltransferase activity"/>
    <property type="evidence" value="ECO:0007669"/>
    <property type="project" value="UniProtKB-EC"/>
</dbReference>
<evidence type="ECO:0000313" key="7">
    <source>
        <dbReference type="EMBL" id="RCG23579.1"/>
    </source>
</evidence>
<comment type="similarity">
    <text evidence="6">Belongs to the class I-like SAM-binding methyltransferase superfamily. C5-methyltransferase family.</text>
</comment>
<dbReference type="RefSeq" id="WP_114022072.1">
    <property type="nucleotide sequence ID" value="NZ_QOIN01000042.1"/>
</dbReference>
<name>A0A367F0V3_9ACTN</name>
<sequence length="324" mass="34965">MTSLEICAGAGGQAIGLERAGISPSMLMDVEGDACRTLRWNRRSWAVEQVDLNYFDPYHHEATRGVDLLSGGLPRVKSAATATRVETGEQWRLLRTAVRLARVMRPRAVLLENMPELIERPRFSDAREWLEKSLTSLGYVVTCGVLTASDFGVPQVRRQGFLVALRDDCEEQFHWPEPSGVAAPTLGEALSDSMASKDWPGAASWVARANAPAPTIVGGSSDRGGADLGPSGQKNAWARFGINGKSIGDDVPDANFPADGMPRLTVRQAALLQSFPETWTLVGKKTSTYRQVGHATPPPVAEAIGRALVRALEGEDASQDDTDT</sequence>
<dbReference type="PANTHER" id="PTHR10629:SF52">
    <property type="entry name" value="DNA (CYTOSINE-5)-METHYLTRANSFERASE 1"/>
    <property type="match status" value="1"/>
</dbReference>
<dbReference type="EMBL" id="QOIN01000042">
    <property type="protein sequence ID" value="RCG23579.1"/>
    <property type="molecule type" value="Genomic_DNA"/>
</dbReference>
<comment type="caution">
    <text evidence="7">The sequence shown here is derived from an EMBL/GenBank/DDBJ whole genome shotgun (WGS) entry which is preliminary data.</text>
</comment>
<dbReference type="GO" id="GO:0003677">
    <property type="term" value="F:DNA binding"/>
    <property type="evidence" value="ECO:0007669"/>
    <property type="project" value="TreeGrafter"/>
</dbReference>
<gene>
    <name evidence="7" type="ORF">DTL70_12990</name>
</gene>
<dbReference type="PROSITE" id="PS51679">
    <property type="entry name" value="SAM_MT_C5"/>
    <property type="match status" value="1"/>
</dbReference>
<evidence type="ECO:0000256" key="3">
    <source>
        <dbReference type="ARBA" id="ARBA00022679"/>
    </source>
</evidence>
<comment type="caution">
    <text evidence="6">Lacks conserved residue(s) required for the propagation of feature annotation.</text>
</comment>
<dbReference type="Pfam" id="PF00145">
    <property type="entry name" value="DNA_methylase"/>
    <property type="match status" value="1"/>
</dbReference>
<dbReference type="GO" id="GO:0044027">
    <property type="term" value="P:negative regulation of gene expression via chromosomal CpG island methylation"/>
    <property type="evidence" value="ECO:0007669"/>
    <property type="project" value="TreeGrafter"/>
</dbReference>
<dbReference type="PRINTS" id="PR00105">
    <property type="entry name" value="C5METTRFRASE"/>
</dbReference>
<keyword evidence="4 6" id="KW-0949">S-adenosyl-L-methionine</keyword>
<organism evidence="7 8">
    <name type="scientific">Streptomyces diacarni</name>
    <dbReference type="NCBI Taxonomy" id="2800381"/>
    <lineage>
        <taxon>Bacteria</taxon>
        <taxon>Bacillati</taxon>
        <taxon>Actinomycetota</taxon>
        <taxon>Actinomycetes</taxon>
        <taxon>Kitasatosporales</taxon>
        <taxon>Streptomycetaceae</taxon>
        <taxon>Streptomyces</taxon>
    </lineage>
</organism>
<dbReference type="SUPFAM" id="SSF53335">
    <property type="entry name" value="S-adenosyl-L-methionine-dependent methyltransferases"/>
    <property type="match status" value="1"/>
</dbReference>
<dbReference type="InterPro" id="IPR001525">
    <property type="entry name" value="C5_MeTfrase"/>
</dbReference>
<dbReference type="InterPro" id="IPR050390">
    <property type="entry name" value="C5-Methyltransferase"/>
</dbReference>
<keyword evidence="5" id="KW-0680">Restriction system</keyword>
<reference evidence="7 8" key="1">
    <citation type="submission" date="2018-06" db="EMBL/GenBank/DDBJ databases">
        <title>Streptomyces reniochalinae sp. nov. and Streptomyces diacarnus sp. nov. from marine sponges.</title>
        <authorList>
            <person name="Li L."/>
        </authorList>
    </citation>
    <scope>NUCLEOTIDE SEQUENCE [LARGE SCALE GENOMIC DNA]</scope>
    <source>
        <strain evidence="7 8">LHW51701</strain>
    </source>
</reference>
<protein>
    <recommendedName>
        <fullName evidence="1">DNA (cytosine-5-)-methyltransferase</fullName>
        <ecNumber evidence="1">2.1.1.37</ecNumber>
    </recommendedName>
</protein>